<feature type="non-terminal residue" evidence="1">
    <location>
        <position position="203"/>
    </location>
</feature>
<evidence type="ECO:0000313" key="1">
    <source>
        <dbReference type="EMBL" id="TFK61235.1"/>
    </source>
</evidence>
<protein>
    <submittedName>
        <fullName evidence="1">Uncharacterized protein</fullName>
    </submittedName>
</protein>
<organism evidence="1 2">
    <name type="scientific">Pluteus cervinus</name>
    <dbReference type="NCBI Taxonomy" id="181527"/>
    <lineage>
        <taxon>Eukaryota</taxon>
        <taxon>Fungi</taxon>
        <taxon>Dikarya</taxon>
        <taxon>Basidiomycota</taxon>
        <taxon>Agaricomycotina</taxon>
        <taxon>Agaricomycetes</taxon>
        <taxon>Agaricomycetidae</taxon>
        <taxon>Agaricales</taxon>
        <taxon>Pluteineae</taxon>
        <taxon>Pluteaceae</taxon>
        <taxon>Pluteus</taxon>
    </lineage>
</organism>
<name>A0ACD3A752_9AGAR</name>
<gene>
    <name evidence="1" type="ORF">BDN72DRAFT_473188</name>
</gene>
<sequence>MSMNQNQEKLVDLYKEVPAAKNGRLKFTSSSPFVPTYVQSQLTLSSDPVDTYTSRIKGRQIMLGNPTKESRTKKLLDEKKARRNAQKEKKKAGVIGKREAKLKGVWKLDQEQAKWALFLPLHRLWLGYMSELLGLRQPPLAGTAAKAEDMPSSSGMHPKLVKADFHGSIMTVQQSKNPCLIGLSGIVIHETENAFKIITQANK</sequence>
<accession>A0ACD3A752</accession>
<dbReference type="Proteomes" id="UP000308600">
    <property type="component" value="Unassembled WGS sequence"/>
</dbReference>
<proteinExistence type="predicted"/>
<dbReference type="EMBL" id="ML208681">
    <property type="protein sequence ID" value="TFK61235.1"/>
    <property type="molecule type" value="Genomic_DNA"/>
</dbReference>
<reference evidence="1 2" key="1">
    <citation type="journal article" date="2019" name="Nat. Ecol. Evol.">
        <title>Megaphylogeny resolves global patterns of mushroom evolution.</title>
        <authorList>
            <person name="Varga T."/>
            <person name="Krizsan K."/>
            <person name="Foldi C."/>
            <person name="Dima B."/>
            <person name="Sanchez-Garcia M."/>
            <person name="Sanchez-Ramirez S."/>
            <person name="Szollosi G.J."/>
            <person name="Szarkandi J.G."/>
            <person name="Papp V."/>
            <person name="Albert L."/>
            <person name="Andreopoulos W."/>
            <person name="Angelini C."/>
            <person name="Antonin V."/>
            <person name="Barry K.W."/>
            <person name="Bougher N.L."/>
            <person name="Buchanan P."/>
            <person name="Buyck B."/>
            <person name="Bense V."/>
            <person name="Catcheside P."/>
            <person name="Chovatia M."/>
            <person name="Cooper J."/>
            <person name="Damon W."/>
            <person name="Desjardin D."/>
            <person name="Finy P."/>
            <person name="Geml J."/>
            <person name="Haridas S."/>
            <person name="Hughes K."/>
            <person name="Justo A."/>
            <person name="Karasinski D."/>
            <person name="Kautmanova I."/>
            <person name="Kiss B."/>
            <person name="Kocsube S."/>
            <person name="Kotiranta H."/>
            <person name="LaButti K.M."/>
            <person name="Lechner B.E."/>
            <person name="Liimatainen K."/>
            <person name="Lipzen A."/>
            <person name="Lukacs Z."/>
            <person name="Mihaltcheva S."/>
            <person name="Morgado L.N."/>
            <person name="Niskanen T."/>
            <person name="Noordeloos M.E."/>
            <person name="Ohm R.A."/>
            <person name="Ortiz-Santana B."/>
            <person name="Ovrebo C."/>
            <person name="Racz N."/>
            <person name="Riley R."/>
            <person name="Savchenko A."/>
            <person name="Shiryaev A."/>
            <person name="Soop K."/>
            <person name="Spirin V."/>
            <person name="Szebenyi C."/>
            <person name="Tomsovsky M."/>
            <person name="Tulloss R.E."/>
            <person name="Uehling J."/>
            <person name="Grigoriev I.V."/>
            <person name="Vagvolgyi C."/>
            <person name="Papp T."/>
            <person name="Martin F.M."/>
            <person name="Miettinen O."/>
            <person name="Hibbett D.S."/>
            <person name="Nagy L.G."/>
        </authorList>
    </citation>
    <scope>NUCLEOTIDE SEQUENCE [LARGE SCALE GENOMIC DNA]</scope>
    <source>
        <strain evidence="1 2">NL-1719</strain>
    </source>
</reference>
<keyword evidence="2" id="KW-1185">Reference proteome</keyword>
<evidence type="ECO:0000313" key="2">
    <source>
        <dbReference type="Proteomes" id="UP000308600"/>
    </source>
</evidence>